<gene>
    <name evidence="1" type="ORF">EVAR_66152_1</name>
</gene>
<dbReference type="Proteomes" id="UP000299102">
    <property type="component" value="Unassembled WGS sequence"/>
</dbReference>
<accession>A0A4C1YVX7</accession>
<reference evidence="1 2" key="1">
    <citation type="journal article" date="2019" name="Commun. Biol.">
        <title>The bagworm genome reveals a unique fibroin gene that provides high tensile strength.</title>
        <authorList>
            <person name="Kono N."/>
            <person name="Nakamura H."/>
            <person name="Ohtoshi R."/>
            <person name="Tomita M."/>
            <person name="Numata K."/>
            <person name="Arakawa K."/>
        </authorList>
    </citation>
    <scope>NUCLEOTIDE SEQUENCE [LARGE SCALE GENOMIC DNA]</scope>
</reference>
<dbReference type="EMBL" id="BGZK01001469">
    <property type="protein sequence ID" value="GBP80601.1"/>
    <property type="molecule type" value="Genomic_DNA"/>
</dbReference>
<evidence type="ECO:0000313" key="2">
    <source>
        <dbReference type="Proteomes" id="UP000299102"/>
    </source>
</evidence>
<comment type="caution">
    <text evidence="1">The sequence shown here is derived from an EMBL/GenBank/DDBJ whole genome shotgun (WGS) entry which is preliminary data.</text>
</comment>
<keyword evidence="2" id="KW-1185">Reference proteome</keyword>
<name>A0A4C1YVX7_EUMVA</name>
<protein>
    <submittedName>
        <fullName evidence="1">Uncharacterized protein</fullName>
    </submittedName>
</protein>
<evidence type="ECO:0000313" key="1">
    <source>
        <dbReference type="EMBL" id="GBP80601.1"/>
    </source>
</evidence>
<organism evidence="1 2">
    <name type="scientific">Eumeta variegata</name>
    <name type="common">Bagworm moth</name>
    <name type="synonym">Eumeta japonica</name>
    <dbReference type="NCBI Taxonomy" id="151549"/>
    <lineage>
        <taxon>Eukaryota</taxon>
        <taxon>Metazoa</taxon>
        <taxon>Ecdysozoa</taxon>
        <taxon>Arthropoda</taxon>
        <taxon>Hexapoda</taxon>
        <taxon>Insecta</taxon>
        <taxon>Pterygota</taxon>
        <taxon>Neoptera</taxon>
        <taxon>Endopterygota</taxon>
        <taxon>Lepidoptera</taxon>
        <taxon>Glossata</taxon>
        <taxon>Ditrysia</taxon>
        <taxon>Tineoidea</taxon>
        <taxon>Psychidae</taxon>
        <taxon>Oiketicinae</taxon>
        <taxon>Eumeta</taxon>
    </lineage>
</organism>
<dbReference type="AlphaFoldDB" id="A0A4C1YVX7"/>
<proteinExistence type="predicted"/>
<sequence>MERGNNATNQPITQWRRSVVASGLTSPIEQSRKTTTHSRSTLIIRDSTKDGEVVQSALIMAVFVRVCVLWASVRANLDLARGDASAAPRRIEPASYIFT</sequence>